<dbReference type="AlphaFoldDB" id="A0A3P3QVM1"/>
<protein>
    <submittedName>
        <fullName evidence="2">Small multi-drug export protein</fullName>
    </submittedName>
</protein>
<keyword evidence="1" id="KW-0812">Transmembrane</keyword>
<name>A0A3P3QVM1_9FIRM</name>
<dbReference type="Pfam" id="PF06695">
    <property type="entry name" value="Sm_multidrug_ex"/>
    <property type="match status" value="1"/>
</dbReference>
<feature type="transmembrane region" description="Helical" evidence="1">
    <location>
        <begin position="110"/>
        <end position="138"/>
    </location>
</feature>
<dbReference type="InterPro" id="IPR009577">
    <property type="entry name" value="Sm_multidrug_ex"/>
</dbReference>
<keyword evidence="1" id="KW-1133">Transmembrane helix</keyword>
<gene>
    <name evidence="2" type="ORF">EHV10_09805</name>
</gene>
<dbReference type="PANTHER" id="PTHR36007">
    <property type="entry name" value="TRANSPORT PROTEIN-RELATED"/>
    <property type="match status" value="1"/>
</dbReference>
<reference evidence="2 3" key="1">
    <citation type="submission" date="2018-11" db="EMBL/GenBank/DDBJ databases">
        <title>Genome sequencing of Lachnoanaerobaculum sp. KCOM 2030 (= ChDC B114).</title>
        <authorList>
            <person name="Kook J.-K."/>
            <person name="Park S.-N."/>
            <person name="Lim Y.K."/>
        </authorList>
    </citation>
    <scope>NUCLEOTIDE SEQUENCE [LARGE SCALE GENOMIC DNA]</scope>
    <source>
        <strain evidence="2 3">KCOM 2030</strain>
    </source>
</reference>
<dbReference type="EMBL" id="RRCO01000004">
    <property type="protein sequence ID" value="RRJ25184.1"/>
    <property type="molecule type" value="Genomic_DNA"/>
</dbReference>
<comment type="caution">
    <text evidence="2">The sequence shown here is derived from an EMBL/GenBank/DDBJ whole genome shotgun (WGS) entry which is preliminary data.</text>
</comment>
<keyword evidence="1" id="KW-0472">Membrane</keyword>
<evidence type="ECO:0000313" key="3">
    <source>
        <dbReference type="Proteomes" id="UP000272490"/>
    </source>
</evidence>
<sequence length="172" mass="18745">MAEKLAKSLVGMMGGLLSLSFGKQLIVFIISMLPILELRGGLIAASLLKLSPVESYVIALVGNAIPIPFLLLLINKILSAMEKSKFKLFNKMHSFLHKKIMKNKDSIEKYGFWGLVIFVGIPLPGTGAWTGAIIAAFLEMDRKKAFLAICLGMLMASIIMMIISFGVLSNVV</sequence>
<proteinExistence type="predicted"/>
<accession>A0A3P3QVM1</accession>
<evidence type="ECO:0000313" key="2">
    <source>
        <dbReference type="EMBL" id="RRJ25184.1"/>
    </source>
</evidence>
<dbReference type="Proteomes" id="UP000272490">
    <property type="component" value="Unassembled WGS sequence"/>
</dbReference>
<evidence type="ECO:0000256" key="1">
    <source>
        <dbReference type="SAM" id="Phobius"/>
    </source>
</evidence>
<organism evidence="2 3">
    <name type="scientific">Lachnoanaerobaculum gingivalis</name>
    <dbReference type="NCBI Taxonomy" id="2490855"/>
    <lineage>
        <taxon>Bacteria</taxon>
        <taxon>Bacillati</taxon>
        <taxon>Bacillota</taxon>
        <taxon>Clostridia</taxon>
        <taxon>Lachnospirales</taxon>
        <taxon>Lachnospiraceae</taxon>
        <taxon>Lachnoanaerobaculum</taxon>
    </lineage>
</organism>
<dbReference type="RefSeq" id="WP_128674496.1">
    <property type="nucleotide sequence ID" value="NZ_RRCO01000004.1"/>
</dbReference>
<dbReference type="OrthoDB" id="360192at2"/>
<feature type="transmembrane region" description="Helical" evidence="1">
    <location>
        <begin position="12"/>
        <end position="36"/>
    </location>
</feature>
<keyword evidence="3" id="KW-1185">Reference proteome</keyword>
<feature type="transmembrane region" description="Helical" evidence="1">
    <location>
        <begin position="144"/>
        <end position="168"/>
    </location>
</feature>
<dbReference type="PANTHER" id="PTHR36007:SF2">
    <property type="entry name" value="TRANSPORT PROTEIN-RELATED"/>
    <property type="match status" value="1"/>
</dbReference>
<feature type="transmembrane region" description="Helical" evidence="1">
    <location>
        <begin position="56"/>
        <end position="78"/>
    </location>
</feature>